<dbReference type="Proteomes" id="UP000276603">
    <property type="component" value="Unassembled WGS sequence"/>
</dbReference>
<comment type="similarity">
    <text evidence="2">Belongs to the autoinducer-2 exporter (AI-2E) (TC 2.A.86) family.</text>
</comment>
<protein>
    <submittedName>
        <fullName evidence="9">AI-2E family transporter</fullName>
    </submittedName>
</protein>
<feature type="transmembrane region" description="Helical" evidence="8">
    <location>
        <begin position="280"/>
        <end position="299"/>
    </location>
</feature>
<gene>
    <name evidence="9" type="ORF">D7Z94_21055</name>
</gene>
<evidence type="ECO:0000313" key="10">
    <source>
        <dbReference type="Proteomes" id="UP000276603"/>
    </source>
</evidence>
<organism evidence="9 10">
    <name type="scientific">Ulvibacterium marinum</name>
    <dbReference type="NCBI Taxonomy" id="2419782"/>
    <lineage>
        <taxon>Bacteria</taxon>
        <taxon>Pseudomonadati</taxon>
        <taxon>Bacteroidota</taxon>
        <taxon>Flavobacteriia</taxon>
        <taxon>Flavobacteriales</taxon>
        <taxon>Flavobacteriaceae</taxon>
        <taxon>Ulvibacterium</taxon>
    </lineage>
</organism>
<feature type="transmembrane region" description="Helical" evidence="8">
    <location>
        <begin position="66"/>
        <end position="88"/>
    </location>
</feature>
<keyword evidence="6 8" id="KW-1133">Transmembrane helix</keyword>
<keyword evidence="7 8" id="KW-0472">Membrane</keyword>
<comment type="subcellular location">
    <subcellularLocation>
        <location evidence="1">Cell membrane</location>
        <topology evidence="1">Multi-pass membrane protein</topology>
    </subcellularLocation>
</comment>
<evidence type="ECO:0000313" key="9">
    <source>
        <dbReference type="EMBL" id="RKN78686.1"/>
    </source>
</evidence>
<accession>A0A3B0C5S4</accession>
<dbReference type="OrthoDB" id="9793390at2"/>
<dbReference type="PANTHER" id="PTHR21716">
    <property type="entry name" value="TRANSMEMBRANE PROTEIN"/>
    <property type="match status" value="1"/>
</dbReference>
<keyword evidence="10" id="KW-1185">Reference proteome</keyword>
<evidence type="ECO:0000256" key="5">
    <source>
        <dbReference type="ARBA" id="ARBA00022692"/>
    </source>
</evidence>
<evidence type="ECO:0000256" key="8">
    <source>
        <dbReference type="SAM" id="Phobius"/>
    </source>
</evidence>
<dbReference type="InterPro" id="IPR002549">
    <property type="entry name" value="AI-2E-like"/>
</dbReference>
<sequence>MKSTTIAKGILKAIAILIAIMLLCVLVYKLQSVIVYLVIAGVVALIGRPSVIFLRRKLKFPNTLAVVLTMMFILGILTGIFALFIPMLTDQGENLSLLNMDDLQKALDKLYDQIVQYFGASPNVVDEFMEEVELESNLMEELDMGFVPKFLNYFIDILSSFGIGLFSVLFISFFFLKDSKFIERILLKLLPESLEEKTKHSIETIKILLSRYFVGLLLQILILFIIYSVTLLLVGVENAVVIALLCALFNIIPYLGPMVGTIIMILLTMTSFLELDFREVILPSAGYVFIGVVIGQLVDNFFSQPLIFSNSVKSHPLEIFLVIVAAGLLFGVVGMIIAVPGYTVIKVVLKEFMFDYRWVRAITKGL</sequence>
<keyword evidence="4" id="KW-1003">Cell membrane</keyword>
<evidence type="ECO:0000256" key="2">
    <source>
        <dbReference type="ARBA" id="ARBA00009773"/>
    </source>
</evidence>
<evidence type="ECO:0000256" key="7">
    <source>
        <dbReference type="ARBA" id="ARBA00023136"/>
    </source>
</evidence>
<feature type="transmembrane region" description="Helical" evidence="8">
    <location>
        <begin position="319"/>
        <end position="345"/>
    </location>
</feature>
<dbReference type="GO" id="GO:0005886">
    <property type="term" value="C:plasma membrane"/>
    <property type="evidence" value="ECO:0007669"/>
    <property type="project" value="UniProtKB-SubCell"/>
</dbReference>
<evidence type="ECO:0000256" key="4">
    <source>
        <dbReference type="ARBA" id="ARBA00022475"/>
    </source>
</evidence>
<feature type="transmembrane region" description="Helical" evidence="8">
    <location>
        <begin position="9"/>
        <end position="28"/>
    </location>
</feature>
<evidence type="ECO:0000256" key="6">
    <source>
        <dbReference type="ARBA" id="ARBA00022989"/>
    </source>
</evidence>
<reference evidence="9 10" key="1">
    <citation type="submission" date="2018-10" db="EMBL/GenBank/DDBJ databases">
        <title>Ulvibacterium marinum gen. nov., sp. nov., a novel marine bacterium of the family Flavobacteriaceae, isolated from a culture of the green alga Ulva prolifera.</title>
        <authorList>
            <person name="Zhang Z."/>
        </authorList>
    </citation>
    <scope>NUCLEOTIDE SEQUENCE [LARGE SCALE GENOMIC DNA]</scope>
    <source>
        <strain evidence="9 10">CCMM003</strain>
    </source>
</reference>
<feature type="transmembrane region" description="Helical" evidence="8">
    <location>
        <begin position="212"/>
        <end position="234"/>
    </location>
</feature>
<keyword evidence="3" id="KW-0813">Transport</keyword>
<name>A0A3B0C5S4_9FLAO</name>
<dbReference type="PANTHER" id="PTHR21716:SF53">
    <property type="entry name" value="PERMEASE PERM-RELATED"/>
    <property type="match status" value="1"/>
</dbReference>
<feature type="transmembrane region" description="Helical" evidence="8">
    <location>
        <begin position="153"/>
        <end position="176"/>
    </location>
</feature>
<evidence type="ECO:0000256" key="1">
    <source>
        <dbReference type="ARBA" id="ARBA00004651"/>
    </source>
</evidence>
<evidence type="ECO:0000256" key="3">
    <source>
        <dbReference type="ARBA" id="ARBA00022448"/>
    </source>
</evidence>
<comment type="caution">
    <text evidence="9">The sequence shown here is derived from an EMBL/GenBank/DDBJ whole genome shotgun (WGS) entry which is preliminary data.</text>
</comment>
<keyword evidence="5 8" id="KW-0812">Transmembrane</keyword>
<proteinExistence type="inferred from homology"/>
<feature type="transmembrane region" description="Helical" evidence="8">
    <location>
        <begin position="240"/>
        <end position="268"/>
    </location>
</feature>
<dbReference type="RefSeq" id="WP_120713594.1">
    <property type="nucleotide sequence ID" value="NZ_RBCJ01000004.1"/>
</dbReference>
<feature type="transmembrane region" description="Helical" evidence="8">
    <location>
        <begin position="34"/>
        <end position="54"/>
    </location>
</feature>
<dbReference type="AlphaFoldDB" id="A0A3B0C5S4"/>
<dbReference type="EMBL" id="RBCJ01000004">
    <property type="protein sequence ID" value="RKN78686.1"/>
    <property type="molecule type" value="Genomic_DNA"/>
</dbReference>
<dbReference type="Pfam" id="PF01594">
    <property type="entry name" value="AI-2E_transport"/>
    <property type="match status" value="1"/>
</dbReference>